<keyword evidence="9" id="KW-0812">Transmembrane</keyword>
<dbReference type="PROSITE" id="PS00108">
    <property type="entry name" value="PROTEIN_KINASE_ST"/>
    <property type="match status" value="1"/>
</dbReference>
<dbReference type="STRING" id="502025.Hoch_3681"/>
<reference evidence="11 12" key="1">
    <citation type="journal article" date="2010" name="Stand. Genomic Sci.">
        <title>Complete genome sequence of Haliangium ochraceum type strain (SMP-2).</title>
        <authorList>
            <consortium name="US DOE Joint Genome Institute (JGI-PGF)"/>
            <person name="Ivanova N."/>
            <person name="Daum C."/>
            <person name="Lang E."/>
            <person name="Abt B."/>
            <person name="Kopitz M."/>
            <person name="Saunders E."/>
            <person name="Lapidus A."/>
            <person name="Lucas S."/>
            <person name="Glavina Del Rio T."/>
            <person name="Nolan M."/>
            <person name="Tice H."/>
            <person name="Copeland A."/>
            <person name="Cheng J.F."/>
            <person name="Chen F."/>
            <person name="Bruce D."/>
            <person name="Goodwin L."/>
            <person name="Pitluck S."/>
            <person name="Mavromatis K."/>
            <person name="Pati A."/>
            <person name="Mikhailova N."/>
            <person name="Chen A."/>
            <person name="Palaniappan K."/>
            <person name="Land M."/>
            <person name="Hauser L."/>
            <person name="Chang Y.J."/>
            <person name="Jeffries C.D."/>
            <person name="Detter J.C."/>
            <person name="Brettin T."/>
            <person name="Rohde M."/>
            <person name="Goker M."/>
            <person name="Bristow J."/>
            <person name="Markowitz V."/>
            <person name="Eisen J.A."/>
            <person name="Hugenholtz P."/>
            <person name="Kyrpides N.C."/>
            <person name="Klenk H.P."/>
        </authorList>
    </citation>
    <scope>NUCLEOTIDE SEQUENCE [LARGE SCALE GENOMIC DNA]</scope>
    <source>
        <strain evidence="12">DSM 14365 / CIP 107738 / JCM 11303 / AJ 13395 / SMP-2</strain>
    </source>
</reference>
<feature type="transmembrane region" description="Helical" evidence="9">
    <location>
        <begin position="413"/>
        <end position="434"/>
    </location>
</feature>
<dbReference type="EMBL" id="CP001804">
    <property type="protein sequence ID" value="ACY16182.1"/>
    <property type="molecule type" value="Genomic_DNA"/>
</dbReference>
<evidence type="ECO:0000256" key="5">
    <source>
        <dbReference type="ARBA" id="ARBA00022777"/>
    </source>
</evidence>
<keyword evidence="12" id="KW-1185">Reference proteome</keyword>
<evidence type="ECO:0000256" key="7">
    <source>
        <dbReference type="PROSITE-ProRule" id="PRU10141"/>
    </source>
</evidence>
<evidence type="ECO:0000259" key="10">
    <source>
        <dbReference type="PROSITE" id="PS50011"/>
    </source>
</evidence>
<keyword evidence="3" id="KW-0808">Transferase</keyword>
<proteinExistence type="predicted"/>
<keyword evidence="4 7" id="KW-0547">Nucleotide-binding</keyword>
<dbReference type="InterPro" id="IPR008271">
    <property type="entry name" value="Ser/Thr_kinase_AS"/>
</dbReference>
<keyword evidence="9" id="KW-0472">Membrane</keyword>
<dbReference type="GO" id="GO:0004674">
    <property type="term" value="F:protein serine/threonine kinase activity"/>
    <property type="evidence" value="ECO:0007669"/>
    <property type="project" value="UniProtKB-KW"/>
</dbReference>
<dbReference type="GO" id="GO:0005524">
    <property type="term" value="F:ATP binding"/>
    <property type="evidence" value="ECO:0007669"/>
    <property type="project" value="UniProtKB-UniRule"/>
</dbReference>
<evidence type="ECO:0000256" key="4">
    <source>
        <dbReference type="ARBA" id="ARBA00022741"/>
    </source>
</evidence>
<evidence type="ECO:0000256" key="3">
    <source>
        <dbReference type="ARBA" id="ARBA00022679"/>
    </source>
</evidence>
<feature type="domain" description="Protein kinase" evidence="10">
    <location>
        <begin position="23"/>
        <end position="300"/>
    </location>
</feature>
<evidence type="ECO:0000313" key="12">
    <source>
        <dbReference type="Proteomes" id="UP000001880"/>
    </source>
</evidence>
<dbReference type="KEGG" id="hoh:Hoch_3681"/>
<dbReference type="HOGENOM" id="CLU_462063_0_0_7"/>
<feature type="binding site" evidence="7">
    <location>
        <position position="52"/>
    </location>
    <ligand>
        <name>ATP</name>
        <dbReference type="ChEBI" id="CHEBI:30616"/>
    </ligand>
</feature>
<dbReference type="InterPro" id="IPR017441">
    <property type="entry name" value="Protein_kinase_ATP_BS"/>
</dbReference>
<dbReference type="SUPFAM" id="SSF56112">
    <property type="entry name" value="Protein kinase-like (PK-like)"/>
    <property type="match status" value="1"/>
</dbReference>
<keyword evidence="2 11" id="KW-0723">Serine/threonine-protein kinase</keyword>
<gene>
    <name evidence="11" type="ordered locus">Hoch_3681</name>
</gene>
<sequence length="614" mass="62451">MTTPSTPPARPDPLLGADLDGRYQLEELLGSGGMGRVYRARHLRMDQVVAVKLLSAEAAQDPEAVRRFAREAKRSFRFDHPHCVRVLDFDVTAEGRMYMVMEFLRGRTVGRELAVDGPSEPARVVHIAAQMCAALSYAHGQGVIHRDLKPDNTMLMHRDGDPDFVKVFDFGLATLSDEVERATAAGMSLTSLTREGIVYGTPAYMSPEQAMGEALGPATDIYALGVTMYEMLTGVLPFDGASFTAVLAQHVQEPPTPPSARAAGRPIPPLLDGLVLACLAKQPGHRPQSAQALAAELERVAAGGARPRATLAATVDPLSTSSGLAETALPASPDSDALALAATLMASGPAASPASGPASAAAMASGGAGRVAPSAPAPAPAAASAHAHAATGEPPRAAVADTARGARQRRQRWPLIAAVVALMGLALAIGALLGSRFSSAPASPPGVVRAAAGDSAELALPPASAEAAASELEPGAALGAPAAAPASATTAAAPSAATASAPGGDSDDDPAAGAATDRHRPARRRPGARSSDAGAVAEQLAAARAARAAGNHLEQLAAADSALRLAPGNRQAAFLLGDALLASGDTARGCRYLRRAGRLPAARAARRRADCPSD</sequence>
<feature type="region of interest" description="Disordered" evidence="8">
    <location>
        <begin position="489"/>
        <end position="536"/>
    </location>
</feature>
<feature type="compositionally biased region" description="Low complexity" evidence="8">
    <location>
        <begin position="380"/>
        <end position="390"/>
    </location>
</feature>
<feature type="compositionally biased region" description="Low complexity" evidence="8">
    <location>
        <begin position="489"/>
        <end position="504"/>
    </location>
</feature>
<dbReference type="SMART" id="SM00220">
    <property type="entry name" value="S_TKc"/>
    <property type="match status" value="1"/>
</dbReference>
<organism evidence="11 12">
    <name type="scientific">Haliangium ochraceum (strain DSM 14365 / JCM 11303 / SMP-2)</name>
    <dbReference type="NCBI Taxonomy" id="502025"/>
    <lineage>
        <taxon>Bacteria</taxon>
        <taxon>Pseudomonadati</taxon>
        <taxon>Myxococcota</taxon>
        <taxon>Polyangia</taxon>
        <taxon>Haliangiales</taxon>
        <taxon>Kofleriaceae</taxon>
        <taxon>Haliangium</taxon>
    </lineage>
</organism>
<keyword evidence="5 11" id="KW-0418">Kinase</keyword>
<feature type="compositionally biased region" description="Low complexity" evidence="8">
    <location>
        <begin position="349"/>
        <end position="365"/>
    </location>
</feature>
<dbReference type="RefSeq" id="WP_012828781.1">
    <property type="nucleotide sequence ID" value="NC_013440.1"/>
</dbReference>
<protein>
    <recommendedName>
        <fullName evidence="1">non-specific serine/threonine protein kinase</fullName>
        <ecNumber evidence="1">2.7.11.1</ecNumber>
    </recommendedName>
</protein>
<evidence type="ECO:0000256" key="1">
    <source>
        <dbReference type="ARBA" id="ARBA00012513"/>
    </source>
</evidence>
<keyword evidence="6 7" id="KW-0067">ATP-binding</keyword>
<evidence type="ECO:0000256" key="8">
    <source>
        <dbReference type="SAM" id="MobiDB-lite"/>
    </source>
</evidence>
<evidence type="ECO:0000256" key="2">
    <source>
        <dbReference type="ARBA" id="ARBA00022527"/>
    </source>
</evidence>
<dbReference type="EC" id="2.7.11.1" evidence="1"/>
<dbReference type="AlphaFoldDB" id="D0LXE0"/>
<dbReference type="PROSITE" id="PS00107">
    <property type="entry name" value="PROTEIN_KINASE_ATP"/>
    <property type="match status" value="1"/>
</dbReference>
<evidence type="ECO:0000256" key="9">
    <source>
        <dbReference type="SAM" id="Phobius"/>
    </source>
</evidence>
<dbReference type="FunFam" id="1.10.510.10:FF:000021">
    <property type="entry name" value="Serine/threonine protein kinase"/>
    <property type="match status" value="1"/>
</dbReference>
<dbReference type="Pfam" id="PF00069">
    <property type="entry name" value="Pkinase"/>
    <property type="match status" value="1"/>
</dbReference>
<evidence type="ECO:0000256" key="6">
    <source>
        <dbReference type="ARBA" id="ARBA00022840"/>
    </source>
</evidence>
<dbReference type="eggNOG" id="COG0515">
    <property type="taxonomic scope" value="Bacteria"/>
</dbReference>
<accession>D0LXE0</accession>
<dbReference type="PANTHER" id="PTHR43289">
    <property type="entry name" value="MITOGEN-ACTIVATED PROTEIN KINASE KINASE KINASE 20-RELATED"/>
    <property type="match status" value="1"/>
</dbReference>
<dbReference type="CDD" id="cd14014">
    <property type="entry name" value="STKc_PknB_like"/>
    <property type="match status" value="1"/>
</dbReference>
<dbReference type="PANTHER" id="PTHR43289:SF6">
    <property type="entry name" value="SERINE_THREONINE-PROTEIN KINASE NEKL-3"/>
    <property type="match status" value="1"/>
</dbReference>
<dbReference type="InterPro" id="IPR000719">
    <property type="entry name" value="Prot_kinase_dom"/>
</dbReference>
<evidence type="ECO:0000313" key="11">
    <source>
        <dbReference type="EMBL" id="ACY16182.1"/>
    </source>
</evidence>
<dbReference type="Proteomes" id="UP000001880">
    <property type="component" value="Chromosome"/>
</dbReference>
<dbReference type="InterPro" id="IPR011009">
    <property type="entry name" value="Kinase-like_dom_sf"/>
</dbReference>
<dbReference type="PROSITE" id="PS50011">
    <property type="entry name" value="PROTEIN_KINASE_DOM"/>
    <property type="match status" value="1"/>
</dbReference>
<feature type="region of interest" description="Disordered" evidence="8">
    <location>
        <begin position="349"/>
        <end position="407"/>
    </location>
</feature>
<dbReference type="Gene3D" id="1.10.510.10">
    <property type="entry name" value="Transferase(Phosphotransferase) domain 1"/>
    <property type="match status" value="1"/>
</dbReference>
<dbReference type="OrthoDB" id="9779541at2"/>
<keyword evidence="9" id="KW-1133">Transmembrane helix</keyword>
<dbReference type="Gene3D" id="3.30.200.20">
    <property type="entry name" value="Phosphorylase Kinase, domain 1"/>
    <property type="match status" value="1"/>
</dbReference>
<name>D0LXE0_HALO1</name>